<dbReference type="EMBL" id="JAJCNI010000008">
    <property type="protein sequence ID" value="MCB6517863.1"/>
    <property type="molecule type" value="Genomic_DNA"/>
</dbReference>
<feature type="signal peptide" evidence="1">
    <location>
        <begin position="1"/>
        <end position="23"/>
    </location>
</feature>
<proteinExistence type="predicted"/>
<dbReference type="Proteomes" id="UP001198806">
    <property type="component" value="Unassembled WGS sequence"/>
</dbReference>
<evidence type="ECO:0000313" key="2">
    <source>
        <dbReference type="EMBL" id="MCB6517863.1"/>
    </source>
</evidence>
<evidence type="ECO:0000313" key="3">
    <source>
        <dbReference type="Proteomes" id="UP001198806"/>
    </source>
</evidence>
<dbReference type="AlphaFoldDB" id="A0AAP2VKG5"/>
<accession>A0AAP2VKG5</accession>
<protein>
    <submittedName>
        <fullName evidence="2">Uncharacterized protein</fullName>
    </submittedName>
</protein>
<name>A0AAP2VKG5_PARDI</name>
<gene>
    <name evidence="2" type="ORF">LI194_08655</name>
</gene>
<sequence length="175" mass="20370">MRKSYTYRSQALRFRRWSRKAYAAFISIQRAVTIGQLSFSVADRFEKKNQSLHTGIGMFTDGFFEEDDEERENTEENKRSLAVSHGLFTALLPVLVSNEIAHPAHRVAHYTLYNIVKAGSILSDTFRLSYFHPVVETGRAPSHYRLKRTLSYHLEGMRRGTPRLYNWVYIHGIIK</sequence>
<dbReference type="RefSeq" id="WP_227154266.1">
    <property type="nucleotide sequence ID" value="NZ_JAHOOC010000003.1"/>
</dbReference>
<reference evidence="2" key="1">
    <citation type="submission" date="2021-10" db="EMBL/GenBank/DDBJ databases">
        <title>Collection of gut derived symbiotic bacterial strains cultured from healthy donors.</title>
        <authorList>
            <person name="Lin H."/>
            <person name="Littmann E."/>
            <person name="Kohout C."/>
            <person name="Pamer E.G."/>
        </authorList>
    </citation>
    <scope>NUCLEOTIDE SEQUENCE</scope>
    <source>
        <strain evidence="2">DFI.2.94</strain>
    </source>
</reference>
<evidence type="ECO:0000256" key="1">
    <source>
        <dbReference type="SAM" id="SignalP"/>
    </source>
</evidence>
<feature type="chain" id="PRO_5042884241" evidence="1">
    <location>
        <begin position="24"/>
        <end position="175"/>
    </location>
</feature>
<keyword evidence="1" id="KW-0732">Signal</keyword>
<comment type="caution">
    <text evidence="2">The sequence shown here is derived from an EMBL/GenBank/DDBJ whole genome shotgun (WGS) entry which is preliminary data.</text>
</comment>
<organism evidence="2 3">
    <name type="scientific">Parabacteroides distasonis</name>
    <dbReference type="NCBI Taxonomy" id="823"/>
    <lineage>
        <taxon>Bacteria</taxon>
        <taxon>Pseudomonadati</taxon>
        <taxon>Bacteroidota</taxon>
        <taxon>Bacteroidia</taxon>
        <taxon>Bacteroidales</taxon>
        <taxon>Tannerellaceae</taxon>
        <taxon>Parabacteroides</taxon>
    </lineage>
</organism>